<accession>A0A1G5PV76</accession>
<dbReference type="Pfam" id="PF05239">
    <property type="entry name" value="PRC"/>
    <property type="match status" value="1"/>
</dbReference>
<dbReference type="InterPro" id="IPR027275">
    <property type="entry name" value="PRC-brl_dom"/>
</dbReference>
<dbReference type="RefSeq" id="WP_175452437.1">
    <property type="nucleotide sequence ID" value="NZ_FMWD01000002.1"/>
</dbReference>
<dbReference type="Gene3D" id="2.30.30.240">
    <property type="entry name" value="PRC-barrel domain"/>
    <property type="match status" value="1"/>
</dbReference>
<dbReference type="InterPro" id="IPR011033">
    <property type="entry name" value="PRC_barrel-like_sf"/>
</dbReference>
<dbReference type="Proteomes" id="UP000199648">
    <property type="component" value="Unassembled WGS sequence"/>
</dbReference>
<feature type="chain" id="PRO_5011654574" evidence="2">
    <location>
        <begin position="26"/>
        <end position="186"/>
    </location>
</feature>
<organism evidence="4 5">
    <name type="scientific">Thiohalomonas denitrificans</name>
    <dbReference type="NCBI Taxonomy" id="415747"/>
    <lineage>
        <taxon>Bacteria</taxon>
        <taxon>Pseudomonadati</taxon>
        <taxon>Pseudomonadota</taxon>
        <taxon>Gammaproteobacteria</taxon>
        <taxon>Thiohalomonadales</taxon>
        <taxon>Thiohalomonadaceae</taxon>
        <taxon>Thiohalomonas</taxon>
    </lineage>
</organism>
<dbReference type="SUPFAM" id="SSF50346">
    <property type="entry name" value="PRC-barrel domain"/>
    <property type="match status" value="1"/>
</dbReference>
<evidence type="ECO:0000259" key="3">
    <source>
        <dbReference type="Pfam" id="PF05239"/>
    </source>
</evidence>
<feature type="domain" description="PRC-barrel" evidence="3">
    <location>
        <begin position="59"/>
        <end position="124"/>
    </location>
</feature>
<proteinExistence type="predicted"/>
<reference evidence="4 5" key="1">
    <citation type="submission" date="2016-10" db="EMBL/GenBank/DDBJ databases">
        <authorList>
            <person name="de Groot N.N."/>
        </authorList>
    </citation>
    <scope>NUCLEOTIDE SEQUENCE [LARGE SCALE GENOMIC DNA]</scope>
    <source>
        <strain evidence="4 5">HLD2</strain>
    </source>
</reference>
<dbReference type="EMBL" id="FMWD01000002">
    <property type="protein sequence ID" value="SCZ53474.1"/>
    <property type="molecule type" value="Genomic_DNA"/>
</dbReference>
<dbReference type="PANTHER" id="PTHR36505:SF1">
    <property type="entry name" value="BLR1072 PROTEIN"/>
    <property type="match status" value="1"/>
</dbReference>
<evidence type="ECO:0000256" key="1">
    <source>
        <dbReference type="SAM" id="MobiDB-lite"/>
    </source>
</evidence>
<evidence type="ECO:0000313" key="4">
    <source>
        <dbReference type="EMBL" id="SCZ53474.1"/>
    </source>
</evidence>
<dbReference type="PANTHER" id="PTHR36505">
    <property type="entry name" value="BLR1072 PROTEIN"/>
    <property type="match status" value="1"/>
</dbReference>
<evidence type="ECO:0000256" key="2">
    <source>
        <dbReference type="SAM" id="SignalP"/>
    </source>
</evidence>
<name>A0A1G5PV76_9GAMM</name>
<feature type="region of interest" description="Disordered" evidence="1">
    <location>
        <begin position="145"/>
        <end position="186"/>
    </location>
</feature>
<evidence type="ECO:0000313" key="5">
    <source>
        <dbReference type="Proteomes" id="UP000199648"/>
    </source>
</evidence>
<protein>
    <submittedName>
        <fullName evidence="4">Sporulation protein YlmC, PRC-barrel domain family</fullName>
    </submittedName>
</protein>
<gene>
    <name evidence="4" type="ORF">SAMN03097708_00938</name>
</gene>
<keyword evidence="5" id="KW-1185">Reference proteome</keyword>
<dbReference type="AlphaFoldDB" id="A0A1G5PV76"/>
<keyword evidence="2" id="KW-0732">Signal</keyword>
<feature type="signal peptide" evidence="2">
    <location>
        <begin position="1"/>
        <end position="25"/>
    </location>
</feature>
<feature type="compositionally biased region" description="Low complexity" evidence="1">
    <location>
        <begin position="161"/>
        <end position="175"/>
    </location>
</feature>
<sequence length="186" mass="20364">MRYKFMTHILSASALTLVMGAPVYAAGEGEYQDPQAQTGAAQQDPAMQEQRAEVDFANSYKSSSLQDLDVNDMQGETIGQIDDVLIDSEGKVSHVVVSEEGGLLGGDGQSYVIPWDQVQFDEQQQTASIDVSQDQLSTEFSAFEELPATKLERDEAEQQPDEAQQPDDIQQQPEEGMGESPDSPMQ</sequence>